<feature type="transmembrane region" description="Helical" evidence="2">
    <location>
        <begin position="12"/>
        <end position="31"/>
    </location>
</feature>
<feature type="transmembrane region" description="Helical" evidence="2">
    <location>
        <begin position="306"/>
        <end position="322"/>
    </location>
</feature>
<dbReference type="EMBL" id="JAUSVM010000001">
    <property type="protein sequence ID" value="MDQ0424469.1"/>
    <property type="molecule type" value="Genomic_DNA"/>
</dbReference>
<comment type="caution">
    <text evidence="3">The sequence shown here is derived from an EMBL/GenBank/DDBJ whole genome shotgun (WGS) entry which is preliminary data.</text>
</comment>
<sequence length="566" mass="59601">MSAGSSQAGDLRQWWAAPLVVVLGGMLPVVVGLQRGTGERDLAFVLQLLLTAYAGTRLAFVLLRGLTRPLQGAFWLFVYTAMGIAPLAQLVIGQFPTLFVGTRDHLTTAILLVLVGCVAFDVAELVVARRRPAASGARGSTDADGAVAARVAPAAPSSPRGRAVTGPPSDLRPYRLLVAGSAVALLVSVVLVVRLGGPATFFSSRQAISESIGAAGLADAGSQVGSALLRGGGTMPVLVMLLALTRVLLTVRPARRSVVLVGTWLALLGANVVVNNPVSNPRYWALTVLLSTVFVLVGARRGWYRTVLVGGLVAAVVVFPYADRFRYDEAGYRPLESQSVLTTMAMKDFDQMVMVANTVTYTQVGEGHTGGRQLLGAVLFFVPRQVWPGKAQDTGVLVGEWMGTVNTNLSSPWWAELWVDGGWVAVVLGSAALGLAAARADRRYLVALRRARVSDPVLVVVPVVAGYAFILLRGSLLQAMGRLAILAACGLVLVLWDRQMRRWSDADEAAPTVAARGAVPSRSVGAARSSGRAEPRSRAARTHSATALSAEPSARPQAAPSTPPTR</sequence>
<feature type="transmembrane region" description="Helical" evidence="2">
    <location>
        <begin position="421"/>
        <end position="440"/>
    </location>
</feature>
<feature type="region of interest" description="Disordered" evidence="1">
    <location>
        <begin position="517"/>
        <end position="566"/>
    </location>
</feature>
<evidence type="ECO:0000313" key="3">
    <source>
        <dbReference type="EMBL" id="MDQ0424469.1"/>
    </source>
</evidence>
<evidence type="ECO:0000313" key="4">
    <source>
        <dbReference type="Proteomes" id="UP001240250"/>
    </source>
</evidence>
<feature type="transmembrane region" description="Helical" evidence="2">
    <location>
        <begin position="257"/>
        <end position="275"/>
    </location>
</feature>
<keyword evidence="2" id="KW-0812">Transmembrane</keyword>
<accession>A0ABU0GGJ2</accession>
<dbReference type="Proteomes" id="UP001240250">
    <property type="component" value="Unassembled WGS sequence"/>
</dbReference>
<feature type="transmembrane region" description="Helical" evidence="2">
    <location>
        <begin position="74"/>
        <end position="95"/>
    </location>
</feature>
<feature type="transmembrane region" description="Helical" evidence="2">
    <location>
        <begin position="476"/>
        <end position="496"/>
    </location>
</feature>
<feature type="transmembrane region" description="Helical" evidence="2">
    <location>
        <begin position="281"/>
        <end position="299"/>
    </location>
</feature>
<feature type="transmembrane region" description="Helical" evidence="2">
    <location>
        <begin position="176"/>
        <end position="196"/>
    </location>
</feature>
<proteinExistence type="predicted"/>
<keyword evidence="2" id="KW-0472">Membrane</keyword>
<feature type="transmembrane region" description="Helical" evidence="2">
    <location>
        <begin position="43"/>
        <end position="62"/>
    </location>
</feature>
<keyword evidence="2" id="KW-1133">Transmembrane helix</keyword>
<gene>
    <name evidence="3" type="ORF">JO380_000850</name>
</gene>
<feature type="transmembrane region" description="Helical" evidence="2">
    <location>
        <begin position="227"/>
        <end position="245"/>
    </location>
</feature>
<reference evidence="3 4" key="1">
    <citation type="submission" date="2023-07" db="EMBL/GenBank/DDBJ databases">
        <title>Sequencing the genomes of 1000 actinobacteria strains.</title>
        <authorList>
            <person name="Klenk H.-P."/>
        </authorList>
    </citation>
    <scope>NUCLEOTIDE SEQUENCE [LARGE SCALE GENOMIC DNA]</scope>
    <source>
        <strain evidence="3 4">DSM 14785</strain>
    </source>
</reference>
<name>A0ABU0GGJ2_9CELL</name>
<protein>
    <submittedName>
        <fullName evidence="3">Uncharacterized protein</fullName>
    </submittedName>
</protein>
<feature type="compositionally biased region" description="Low complexity" evidence="1">
    <location>
        <begin position="518"/>
        <end position="530"/>
    </location>
</feature>
<feature type="transmembrane region" description="Helical" evidence="2">
    <location>
        <begin position="107"/>
        <end position="128"/>
    </location>
</feature>
<organism evidence="3 4">
    <name type="scientific">Cellulomonas iranensis</name>
    <dbReference type="NCBI Taxonomy" id="76862"/>
    <lineage>
        <taxon>Bacteria</taxon>
        <taxon>Bacillati</taxon>
        <taxon>Actinomycetota</taxon>
        <taxon>Actinomycetes</taxon>
        <taxon>Micrococcales</taxon>
        <taxon>Cellulomonadaceae</taxon>
        <taxon>Cellulomonas</taxon>
    </lineage>
</organism>
<feature type="transmembrane region" description="Helical" evidence="2">
    <location>
        <begin position="452"/>
        <end position="470"/>
    </location>
</feature>
<dbReference type="RefSeq" id="WP_174524298.1">
    <property type="nucleotide sequence ID" value="NZ_JAUSVM010000001.1"/>
</dbReference>
<keyword evidence="4" id="KW-1185">Reference proteome</keyword>
<evidence type="ECO:0000256" key="2">
    <source>
        <dbReference type="SAM" id="Phobius"/>
    </source>
</evidence>
<evidence type="ECO:0000256" key="1">
    <source>
        <dbReference type="SAM" id="MobiDB-lite"/>
    </source>
</evidence>